<evidence type="ECO:0000313" key="3">
    <source>
        <dbReference type="EMBL" id="MBF4694195.1"/>
    </source>
</evidence>
<protein>
    <recommendedName>
        <fullName evidence="1">Peptidase M20 domain-containing protein 2</fullName>
    </recommendedName>
</protein>
<dbReference type="Gene3D" id="3.40.630.10">
    <property type="entry name" value="Zn peptidases"/>
    <property type="match status" value="1"/>
</dbReference>
<feature type="domain" description="Peptidase M20 dimerisation" evidence="2">
    <location>
        <begin position="180"/>
        <end position="266"/>
    </location>
</feature>
<dbReference type="PANTHER" id="PTHR30575">
    <property type="entry name" value="PEPTIDASE M20"/>
    <property type="match status" value="1"/>
</dbReference>
<dbReference type="Pfam" id="PF07687">
    <property type="entry name" value="M20_dimer"/>
    <property type="match status" value="1"/>
</dbReference>
<comment type="similarity">
    <text evidence="1">Belongs to the peptidase M20A family.</text>
</comment>
<keyword evidence="4" id="KW-1185">Reference proteome</keyword>
<dbReference type="InterPro" id="IPR036264">
    <property type="entry name" value="Bact_exopeptidase_dim_dom"/>
</dbReference>
<dbReference type="PANTHER" id="PTHR30575:SF0">
    <property type="entry name" value="XAA-ARG DIPEPTIDASE"/>
    <property type="match status" value="1"/>
</dbReference>
<dbReference type="InterPro" id="IPR017144">
    <property type="entry name" value="Xaa-Arg_dipeptidase"/>
</dbReference>
<proteinExistence type="inferred from homology"/>
<dbReference type="InterPro" id="IPR011650">
    <property type="entry name" value="Peptidase_M20_dimer"/>
</dbReference>
<gene>
    <name evidence="3" type="ORF">ISU02_13820</name>
</gene>
<dbReference type="SUPFAM" id="SSF53187">
    <property type="entry name" value="Zn-dependent exopeptidases"/>
    <property type="match status" value="1"/>
</dbReference>
<comment type="caution">
    <text evidence="3">The sequence shown here is derived from an EMBL/GenBank/DDBJ whole genome shotgun (WGS) entry which is preliminary data.</text>
</comment>
<dbReference type="RefSeq" id="WP_194702598.1">
    <property type="nucleotide sequence ID" value="NZ_JADKNH010000008.1"/>
</dbReference>
<dbReference type="NCBIfam" id="TIGR01891">
    <property type="entry name" value="amidohydrolases"/>
    <property type="match status" value="1"/>
</dbReference>
<name>A0ABR9ZUQ3_9FIRM</name>
<dbReference type="InterPro" id="IPR052030">
    <property type="entry name" value="Peptidase_M20/M20A_hydrolases"/>
</dbReference>
<evidence type="ECO:0000259" key="2">
    <source>
        <dbReference type="Pfam" id="PF07687"/>
    </source>
</evidence>
<accession>A0ABR9ZUQ3</accession>
<dbReference type="EMBL" id="JADKNH010000008">
    <property type="protein sequence ID" value="MBF4694195.1"/>
    <property type="molecule type" value="Genomic_DNA"/>
</dbReference>
<reference evidence="3 4" key="1">
    <citation type="submission" date="2020-11" db="EMBL/GenBank/DDBJ databases">
        <title>Fusibacter basophilias sp. nov.</title>
        <authorList>
            <person name="Qiu D."/>
        </authorList>
    </citation>
    <scope>NUCLEOTIDE SEQUENCE [LARGE SCALE GENOMIC DNA]</scope>
    <source>
        <strain evidence="3 4">Q10-2</strain>
    </source>
</reference>
<evidence type="ECO:0000256" key="1">
    <source>
        <dbReference type="PIRNR" id="PIRNR037226"/>
    </source>
</evidence>
<organism evidence="3 4">
    <name type="scientific">Fusibacter ferrireducens</name>
    <dbReference type="NCBI Taxonomy" id="2785058"/>
    <lineage>
        <taxon>Bacteria</taxon>
        <taxon>Bacillati</taxon>
        <taxon>Bacillota</taxon>
        <taxon>Clostridia</taxon>
        <taxon>Eubacteriales</taxon>
        <taxon>Eubacteriales Family XII. Incertae Sedis</taxon>
        <taxon>Fusibacter</taxon>
    </lineage>
</organism>
<dbReference type="SUPFAM" id="SSF55031">
    <property type="entry name" value="Bacterial exopeptidase dimerisation domain"/>
    <property type="match status" value="1"/>
</dbReference>
<dbReference type="InterPro" id="IPR017439">
    <property type="entry name" value="Amidohydrolase"/>
</dbReference>
<evidence type="ECO:0000313" key="4">
    <source>
        <dbReference type="Proteomes" id="UP000614200"/>
    </source>
</evidence>
<dbReference type="Gene3D" id="3.30.70.360">
    <property type="match status" value="1"/>
</dbReference>
<dbReference type="PIRSF" id="PIRSF037226">
    <property type="entry name" value="Amidohydrolase_ACY1L2_prd"/>
    <property type="match status" value="1"/>
</dbReference>
<dbReference type="InterPro" id="IPR002933">
    <property type="entry name" value="Peptidase_M20"/>
</dbReference>
<sequence length="394" mass="43571">MEINALKELLYKAEDQIAELGEYISNEIFEHPELGDQEFYSAEFLTNQMRKLGFEVTYPYCGLPTAFRCEYGDDEGPKVAFLAEYDALPGYGPNKDELGHACGHNWIAASTFAACAALKSIKSHFKGKIVFIGTPAEETEGRKIDIMEAGGFDDLDAAFQIHLGEYNAVECVALACTDLTFEFKGFAVHASARPEDGINALDACQLTFAGVNALRQHVSSDVRIHGIIKEGGAVCNTVPDQCSMQLFVRAADKDYLEKIVQRVINCARGAELMTGATLTYRRAKNTFYDYKMVPELQEKLRQNMMAQGITEFVKEDIYHAGSTDIGNVSYACPTAYGYIGTAAYSKAQTHDVEFLDVANSKFAYELLHKGAKSMAATALDIFCDESFQSQIKYK</sequence>
<dbReference type="Pfam" id="PF01546">
    <property type="entry name" value="Peptidase_M20"/>
    <property type="match status" value="1"/>
</dbReference>
<dbReference type="Proteomes" id="UP000614200">
    <property type="component" value="Unassembled WGS sequence"/>
</dbReference>